<feature type="transmembrane region" description="Helical" evidence="7">
    <location>
        <begin position="182"/>
        <end position="202"/>
    </location>
</feature>
<keyword evidence="3 7" id="KW-0812">Transmembrane</keyword>
<dbReference type="InterPro" id="IPR020846">
    <property type="entry name" value="MFS_dom"/>
</dbReference>
<evidence type="ECO:0000256" key="6">
    <source>
        <dbReference type="SAM" id="MobiDB-lite"/>
    </source>
</evidence>
<dbReference type="GO" id="GO:0016020">
    <property type="term" value="C:membrane"/>
    <property type="evidence" value="ECO:0007669"/>
    <property type="project" value="UniProtKB-SubCell"/>
</dbReference>
<name>A0A7S3HEN5_9STRA</name>
<accession>A0A7S3HEN5</accession>
<dbReference type="EMBL" id="HBIC01042005">
    <property type="protein sequence ID" value="CAE0292708.1"/>
    <property type="molecule type" value="Transcribed_RNA"/>
</dbReference>
<feature type="domain" description="Major facilitator superfamily (MFS) profile" evidence="8">
    <location>
        <begin position="29"/>
        <end position="446"/>
    </location>
</feature>
<dbReference type="PANTHER" id="PTHR23511:SF5">
    <property type="entry name" value="MAJOR FACILITATOR-TYPE TRANSPORTER HXNZ-RELATED"/>
    <property type="match status" value="1"/>
</dbReference>
<feature type="transmembrane region" description="Helical" evidence="7">
    <location>
        <begin position="341"/>
        <end position="364"/>
    </location>
</feature>
<feature type="transmembrane region" description="Helical" evidence="7">
    <location>
        <begin position="94"/>
        <end position="112"/>
    </location>
</feature>
<dbReference type="GO" id="GO:0022857">
    <property type="term" value="F:transmembrane transporter activity"/>
    <property type="evidence" value="ECO:0007669"/>
    <property type="project" value="InterPro"/>
</dbReference>
<evidence type="ECO:0000256" key="1">
    <source>
        <dbReference type="ARBA" id="ARBA00004141"/>
    </source>
</evidence>
<evidence type="ECO:0000256" key="7">
    <source>
        <dbReference type="SAM" id="Phobius"/>
    </source>
</evidence>
<keyword evidence="2" id="KW-0813">Transport</keyword>
<evidence type="ECO:0000256" key="4">
    <source>
        <dbReference type="ARBA" id="ARBA00022989"/>
    </source>
</evidence>
<comment type="subcellular location">
    <subcellularLocation>
        <location evidence="1">Membrane</location>
        <topology evidence="1">Multi-pass membrane protein</topology>
    </subcellularLocation>
</comment>
<dbReference type="Pfam" id="PF00083">
    <property type="entry name" value="Sugar_tr"/>
    <property type="match status" value="1"/>
</dbReference>
<dbReference type="Gene3D" id="1.20.1250.20">
    <property type="entry name" value="MFS general substrate transporter like domains"/>
    <property type="match status" value="1"/>
</dbReference>
<feature type="transmembrane region" description="Helical" evidence="7">
    <location>
        <begin position="311"/>
        <end position="329"/>
    </location>
</feature>
<feature type="transmembrane region" description="Helical" evidence="7">
    <location>
        <begin position="66"/>
        <end position="87"/>
    </location>
</feature>
<dbReference type="PANTHER" id="PTHR23511">
    <property type="entry name" value="SYNAPTIC VESICLE GLYCOPROTEIN 2"/>
    <property type="match status" value="1"/>
</dbReference>
<evidence type="ECO:0000256" key="5">
    <source>
        <dbReference type="ARBA" id="ARBA00023136"/>
    </source>
</evidence>
<gene>
    <name evidence="9" type="ORF">SELO1098_LOCUS21558</name>
</gene>
<feature type="transmembrane region" description="Helical" evidence="7">
    <location>
        <begin position="118"/>
        <end position="140"/>
    </location>
</feature>
<feature type="region of interest" description="Disordered" evidence="6">
    <location>
        <begin position="497"/>
        <end position="519"/>
    </location>
</feature>
<organism evidence="9">
    <name type="scientific">Spumella elongata</name>
    <dbReference type="NCBI Taxonomy" id="89044"/>
    <lineage>
        <taxon>Eukaryota</taxon>
        <taxon>Sar</taxon>
        <taxon>Stramenopiles</taxon>
        <taxon>Ochrophyta</taxon>
        <taxon>Chrysophyceae</taxon>
        <taxon>Chromulinales</taxon>
        <taxon>Chromulinaceae</taxon>
        <taxon>Spumella</taxon>
    </lineage>
</organism>
<dbReference type="AlphaFoldDB" id="A0A7S3HEN5"/>
<feature type="transmembrane region" description="Helical" evidence="7">
    <location>
        <begin position="421"/>
        <end position="441"/>
    </location>
</feature>
<proteinExistence type="predicted"/>
<evidence type="ECO:0000259" key="8">
    <source>
        <dbReference type="PROSITE" id="PS50850"/>
    </source>
</evidence>
<feature type="transmembrane region" description="Helical" evidence="7">
    <location>
        <begin position="29"/>
        <end position="51"/>
    </location>
</feature>
<feature type="transmembrane region" description="Helical" evidence="7">
    <location>
        <begin position="267"/>
        <end position="291"/>
    </location>
</feature>
<dbReference type="PROSITE" id="PS50850">
    <property type="entry name" value="MFS"/>
    <property type="match status" value="1"/>
</dbReference>
<dbReference type="InterPro" id="IPR005828">
    <property type="entry name" value="MFS_sugar_transport-like"/>
</dbReference>
<evidence type="ECO:0000256" key="2">
    <source>
        <dbReference type="ARBA" id="ARBA00022448"/>
    </source>
</evidence>
<feature type="transmembrane region" description="Helical" evidence="7">
    <location>
        <begin position="152"/>
        <end position="176"/>
    </location>
</feature>
<evidence type="ECO:0000313" key="9">
    <source>
        <dbReference type="EMBL" id="CAE0292708.1"/>
    </source>
</evidence>
<protein>
    <recommendedName>
        <fullName evidence="8">Major facilitator superfamily (MFS) profile domain-containing protein</fullName>
    </recommendedName>
</protein>
<dbReference type="InterPro" id="IPR036259">
    <property type="entry name" value="MFS_trans_sf"/>
</dbReference>
<keyword evidence="4 7" id="KW-1133">Transmembrane helix</keyword>
<reference evidence="9" key="1">
    <citation type="submission" date="2021-01" db="EMBL/GenBank/DDBJ databases">
        <authorList>
            <person name="Corre E."/>
            <person name="Pelletier E."/>
            <person name="Niang G."/>
            <person name="Scheremetjew M."/>
            <person name="Finn R."/>
            <person name="Kale V."/>
            <person name="Holt S."/>
            <person name="Cochrane G."/>
            <person name="Meng A."/>
            <person name="Brown T."/>
            <person name="Cohen L."/>
        </authorList>
    </citation>
    <scope>NUCLEOTIDE SEQUENCE</scope>
    <source>
        <strain evidence="9">CCAP 955/1</strain>
    </source>
</reference>
<sequence length="519" mass="56461">MENANTYVRTLTLDEALHENPVGWFQYRLLLMCGLAFMADALEVSLLSFLATCAGADWGLSTAEEASITSVVFIGIVCGTMFWGMFADKYGRKLSYFAACGLITAGGFLSGASPSYGWLIFFRSVAGFGIGGASVPFDLLAEFLPTSHRGQFLIYIEYFWTIGSMFVAGLAWATLSQQGWRFLAYMTAIPVLFASVASYFYLPESPRWLLIKGRVAEAEEIVRAAALVNGVTMEPYRLAGVTVDELSIKDATYMDLFRDKEAMRTSIPLWIVWTMFGFTYYGIILFVGRLYSTDDDDGSDDKKCSFDYESIFINSTAEVVGCTVCALCIDRFGRVKSQTLFYLLAGFSVFLMGFETGVTAVMVVGFMGRIGALAASSATWVTTPELYSTEMRTVGHSTCVAMSKLGAFCAPYLIISSASDVTVGIVLCVMNVIGAVAANFLPDTTNMKMDQVDTLRSSRVSFDAKEGARHSKDGWFTGPGGGSSAEVLNALRLDSYPGGADDTSGLLAPLNERDDDGRF</sequence>
<dbReference type="SUPFAM" id="SSF103473">
    <property type="entry name" value="MFS general substrate transporter"/>
    <property type="match status" value="1"/>
</dbReference>
<evidence type="ECO:0000256" key="3">
    <source>
        <dbReference type="ARBA" id="ARBA00022692"/>
    </source>
</evidence>
<keyword evidence="5 7" id="KW-0472">Membrane</keyword>